<dbReference type="InterPro" id="IPR007636">
    <property type="entry name" value="Restrct_endonuc_II_XhoI"/>
</dbReference>
<proteinExistence type="predicted"/>
<accession>A0A832I1J0</accession>
<comment type="caution">
    <text evidence="1">The sequence shown here is derived from an EMBL/GenBank/DDBJ whole genome shotgun (WGS) entry which is preliminary data.</text>
</comment>
<dbReference type="EMBL" id="DSQF01000012">
    <property type="protein sequence ID" value="HGZ42748.1"/>
    <property type="molecule type" value="Genomic_DNA"/>
</dbReference>
<keyword evidence="1" id="KW-0540">Nuclease</keyword>
<keyword evidence="1" id="KW-0255">Endonuclease</keyword>
<name>A0A832I1J0_UNCEI</name>
<protein>
    <submittedName>
        <fullName evidence="1">Restriction endonuclease</fullName>
    </submittedName>
</protein>
<evidence type="ECO:0000313" key="1">
    <source>
        <dbReference type="EMBL" id="HGZ42748.1"/>
    </source>
</evidence>
<dbReference type="GO" id="GO:0009036">
    <property type="term" value="F:type II site-specific deoxyribonuclease activity"/>
    <property type="evidence" value="ECO:0007669"/>
    <property type="project" value="InterPro"/>
</dbReference>
<dbReference type="GO" id="GO:0009307">
    <property type="term" value="P:DNA restriction-modification system"/>
    <property type="evidence" value="ECO:0007669"/>
    <property type="project" value="InterPro"/>
</dbReference>
<organism evidence="1">
    <name type="scientific">Eiseniibacteriota bacterium</name>
    <dbReference type="NCBI Taxonomy" id="2212470"/>
    <lineage>
        <taxon>Bacteria</taxon>
        <taxon>Candidatus Eiseniibacteriota</taxon>
    </lineage>
</organism>
<dbReference type="AlphaFoldDB" id="A0A832I1J0"/>
<gene>
    <name evidence="1" type="ORF">ENR23_04850</name>
</gene>
<dbReference type="Pfam" id="PF04555">
    <property type="entry name" value="XhoI"/>
    <property type="match status" value="1"/>
</dbReference>
<reference evidence="1" key="1">
    <citation type="journal article" date="2020" name="mSystems">
        <title>Genome- and Community-Level Interaction Insights into Carbon Utilization and Element Cycling Functions of Hydrothermarchaeota in Hydrothermal Sediment.</title>
        <authorList>
            <person name="Zhou Z."/>
            <person name="Liu Y."/>
            <person name="Xu W."/>
            <person name="Pan J."/>
            <person name="Luo Z.H."/>
            <person name="Li M."/>
        </authorList>
    </citation>
    <scope>NUCLEOTIDE SEQUENCE [LARGE SCALE GENOMIC DNA]</scope>
    <source>
        <strain evidence="1">SpSt-381</strain>
    </source>
</reference>
<dbReference type="GO" id="GO:0003677">
    <property type="term" value="F:DNA binding"/>
    <property type="evidence" value="ECO:0007669"/>
    <property type="project" value="InterPro"/>
</dbReference>
<keyword evidence="1" id="KW-0378">Hydrolase</keyword>
<sequence>MGALIDLTKAVLCENGCADRHVVTGSRLELPGYFRPAKQWALIVIRDGRLIAAVEFKSQIGSLGNNVNNRAEEAIGNGVDLGRAYEHGLIHEGLPRPWIGYVFLLEDCDDARSVVSVRTPHFSVSPDFTNASYQRRYELLCERLVQDDIYQGACFLMSGRETGPRGAYLEPNPALTFERFTSALCGHVQAHT</sequence>